<keyword evidence="2" id="KW-1185">Reference proteome</keyword>
<dbReference type="Proteomes" id="UP001497382">
    <property type="component" value="Unassembled WGS sequence"/>
</dbReference>
<gene>
    <name evidence="1" type="ORF">LARSCL_LOCUS6895</name>
</gene>
<evidence type="ECO:0000313" key="2">
    <source>
        <dbReference type="Proteomes" id="UP001497382"/>
    </source>
</evidence>
<reference evidence="1 2" key="1">
    <citation type="submission" date="2024-04" db="EMBL/GenBank/DDBJ databases">
        <authorList>
            <person name="Rising A."/>
            <person name="Reimegard J."/>
            <person name="Sonavane S."/>
            <person name="Akerstrom W."/>
            <person name="Nylinder S."/>
            <person name="Hedman E."/>
            <person name="Kallberg Y."/>
        </authorList>
    </citation>
    <scope>NUCLEOTIDE SEQUENCE [LARGE SCALE GENOMIC DNA]</scope>
</reference>
<proteinExistence type="predicted"/>
<dbReference type="EMBL" id="CAXIEN010000067">
    <property type="protein sequence ID" value="CAL1273440.1"/>
    <property type="molecule type" value="Genomic_DNA"/>
</dbReference>
<evidence type="ECO:0000313" key="1">
    <source>
        <dbReference type="EMBL" id="CAL1273440.1"/>
    </source>
</evidence>
<accession>A0AAV1ZNI3</accession>
<protein>
    <submittedName>
        <fullName evidence="1">Uncharacterized protein</fullName>
    </submittedName>
</protein>
<name>A0AAV1ZNI3_9ARAC</name>
<organism evidence="1 2">
    <name type="scientific">Larinioides sclopetarius</name>
    <dbReference type="NCBI Taxonomy" id="280406"/>
    <lineage>
        <taxon>Eukaryota</taxon>
        <taxon>Metazoa</taxon>
        <taxon>Ecdysozoa</taxon>
        <taxon>Arthropoda</taxon>
        <taxon>Chelicerata</taxon>
        <taxon>Arachnida</taxon>
        <taxon>Araneae</taxon>
        <taxon>Araneomorphae</taxon>
        <taxon>Entelegynae</taxon>
        <taxon>Araneoidea</taxon>
        <taxon>Araneidae</taxon>
        <taxon>Larinioides</taxon>
    </lineage>
</organism>
<dbReference type="AlphaFoldDB" id="A0AAV1ZNI3"/>
<comment type="caution">
    <text evidence="1">The sequence shown here is derived from an EMBL/GenBank/DDBJ whole genome shotgun (WGS) entry which is preliminary data.</text>
</comment>
<sequence>MSWAIIAAVEMIGNIFLLKEETNMLKWQGACDPNKESMDLDRKSNSRRWAQYNRSLSTTSSKTRHWK</sequence>